<dbReference type="EMBL" id="JAJSOF020000003">
    <property type="protein sequence ID" value="KAJ4449743.1"/>
    <property type="molecule type" value="Genomic_DNA"/>
</dbReference>
<dbReference type="Proteomes" id="UP001148838">
    <property type="component" value="Unassembled WGS sequence"/>
</dbReference>
<gene>
    <name evidence="2" type="ORF">ANN_01147</name>
</gene>
<sequence>MNYRDDVLRTQEQYKWRSGLQGSTGLGRVIGKGGQGVVPTTPSHSSEEEEEEEKKKKKKKRGSAIASRAVASWSKASYLGLTLRNARWFDSS</sequence>
<feature type="compositionally biased region" description="Gly residues" evidence="1">
    <location>
        <begin position="22"/>
        <end position="36"/>
    </location>
</feature>
<name>A0ABQ8TSS1_PERAM</name>
<accession>A0ABQ8TSS1</accession>
<feature type="region of interest" description="Disordered" evidence="1">
    <location>
        <begin position="21"/>
        <end position="66"/>
    </location>
</feature>
<organism evidence="2 3">
    <name type="scientific">Periplaneta americana</name>
    <name type="common">American cockroach</name>
    <name type="synonym">Blatta americana</name>
    <dbReference type="NCBI Taxonomy" id="6978"/>
    <lineage>
        <taxon>Eukaryota</taxon>
        <taxon>Metazoa</taxon>
        <taxon>Ecdysozoa</taxon>
        <taxon>Arthropoda</taxon>
        <taxon>Hexapoda</taxon>
        <taxon>Insecta</taxon>
        <taxon>Pterygota</taxon>
        <taxon>Neoptera</taxon>
        <taxon>Polyneoptera</taxon>
        <taxon>Dictyoptera</taxon>
        <taxon>Blattodea</taxon>
        <taxon>Blattoidea</taxon>
        <taxon>Blattidae</taxon>
        <taxon>Blattinae</taxon>
        <taxon>Periplaneta</taxon>
    </lineage>
</organism>
<comment type="caution">
    <text evidence="2">The sequence shown here is derived from an EMBL/GenBank/DDBJ whole genome shotgun (WGS) entry which is preliminary data.</text>
</comment>
<evidence type="ECO:0000256" key="1">
    <source>
        <dbReference type="SAM" id="MobiDB-lite"/>
    </source>
</evidence>
<protein>
    <submittedName>
        <fullName evidence="2">Uncharacterized protein</fullName>
    </submittedName>
</protein>
<evidence type="ECO:0000313" key="3">
    <source>
        <dbReference type="Proteomes" id="UP001148838"/>
    </source>
</evidence>
<keyword evidence="3" id="KW-1185">Reference proteome</keyword>
<reference evidence="2 3" key="1">
    <citation type="journal article" date="2022" name="Allergy">
        <title>Genome assembly and annotation of Periplaneta americana reveal a comprehensive cockroach allergen profile.</title>
        <authorList>
            <person name="Wang L."/>
            <person name="Xiong Q."/>
            <person name="Saelim N."/>
            <person name="Wang L."/>
            <person name="Nong W."/>
            <person name="Wan A.T."/>
            <person name="Shi M."/>
            <person name="Liu X."/>
            <person name="Cao Q."/>
            <person name="Hui J.H.L."/>
            <person name="Sookrung N."/>
            <person name="Leung T.F."/>
            <person name="Tungtrongchitr A."/>
            <person name="Tsui S.K.W."/>
        </authorList>
    </citation>
    <scope>NUCLEOTIDE SEQUENCE [LARGE SCALE GENOMIC DNA]</scope>
    <source>
        <strain evidence="2">PWHHKU_190912</strain>
    </source>
</reference>
<evidence type="ECO:0000313" key="2">
    <source>
        <dbReference type="EMBL" id="KAJ4449743.1"/>
    </source>
</evidence>
<proteinExistence type="predicted"/>